<evidence type="ECO:0000313" key="4">
    <source>
        <dbReference type="EMBL" id="EPT04392.1"/>
    </source>
</evidence>
<dbReference type="EMBL" id="KE504127">
    <property type="protein sequence ID" value="EPT04392.1"/>
    <property type="molecule type" value="Genomic_DNA"/>
</dbReference>
<evidence type="ECO:0000256" key="2">
    <source>
        <dbReference type="SAM" id="MobiDB-lite"/>
    </source>
</evidence>
<dbReference type="Gene3D" id="1.10.287.1490">
    <property type="match status" value="1"/>
</dbReference>
<feature type="region of interest" description="Disordered" evidence="2">
    <location>
        <begin position="1"/>
        <end position="34"/>
    </location>
</feature>
<protein>
    <recommendedName>
        <fullName evidence="3">Spc7 kinetochore protein domain-containing protein</fullName>
    </recommendedName>
</protein>
<evidence type="ECO:0000256" key="1">
    <source>
        <dbReference type="SAM" id="Coils"/>
    </source>
</evidence>
<keyword evidence="5" id="KW-1185">Reference proteome</keyword>
<dbReference type="AlphaFoldDB" id="S8EGZ5"/>
<dbReference type="Pfam" id="PF08317">
    <property type="entry name" value="Spc7"/>
    <property type="match status" value="1"/>
</dbReference>
<gene>
    <name evidence="4" type="ORF">FOMPIDRAFT_1113609</name>
</gene>
<evidence type="ECO:0000259" key="3">
    <source>
        <dbReference type="SMART" id="SM00787"/>
    </source>
</evidence>
<dbReference type="Proteomes" id="UP000015241">
    <property type="component" value="Unassembled WGS sequence"/>
</dbReference>
<dbReference type="GO" id="GO:0000776">
    <property type="term" value="C:kinetochore"/>
    <property type="evidence" value="ECO:0007669"/>
    <property type="project" value="TreeGrafter"/>
</dbReference>
<evidence type="ECO:0000313" key="5">
    <source>
        <dbReference type="Proteomes" id="UP000015241"/>
    </source>
</evidence>
<reference evidence="4 5" key="1">
    <citation type="journal article" date="2012" name="Science">
        <title>The Paleozoic origin of enzymatic lignin decomposition reconstructed from 31 fungal genomes.</title>
        <authorList>
            <person name="Floudas D."/>
            <person name="Binder M."/>
            <person name="Riley R."/>
            <person name="Barry K."/>
            <person name="Blanchette R.A."/>
            <person name="Henrissat B."/>
            <person name="Martinez A.T."/>
            <person name="Otillar R."/>
            <person name="Spatafora J.W."/>
            <person name="Yadav J.S."/>
            <person name="Aerts A."/>
            <person name="Benoit I."/>
            <person name="Boyd A."/>
            <person name="Carlson A."/>
            <person name="Copeland A."/>
            <person name="Coutinho P.M."/>
            <person name="de Vries R.P."/>
            <person name="Ferreira P."/>
            <person name="Findley K."/>
            <person name="Foster B."/>
            <person name="Gaskell J."/>
            <person name="Glotzer D."/>
            <person name="Gorecki P."/>
            <person name="Heitman J."/>
            <person name="Hesse C."/>
            <person name="Hori C."/>
            <person name="Igarashi K."/>
            <person name="Jurgens J.A."/>
            <person name="Kallen N."/>
            <person name="Kersten P."/>
            <person name="Kohler A."/>
            <person name="Kuees U."/>
            <person name="Kumar T.K.A."/>
            <person name="Kuo A."/>
            <person name="LaButti K."/>
            <person name="Larrondo L.F."/>
            <person name="Lindquist E."/>
            <person name="Ling A."/>
            <person name="Lombard V."/>
            <person name="Lucas S."/>
            <person name="Lundell T."/>
            <person name="Martin R."/>
            <person name="McLaughlin D.J."/>
            <person name="Morgenstern I."/>
            <person name="Morin E."/>
            <person name="Murat C."/>
            <person name="Nagy L.G."/>
            <person name="Nolan M."/>
            <person name="Ohm R.A."/>
            <person name="Patyshakuliyeva A."/>
            <person name="Rokas A."/>
            <person name="Ruiz-Duenas F.J."/>
            <person name="Sabat G."/>
            <person name="Salamov A."/>
            <person name="Samejima M."/>
            <person name="Schmutz J."/>
            <person name="Slot J.C."/>
            <person name="St John F."/>
            <person name="Stenlid J."/>
            <person name="Sun H."/>
            <person name="Sun S."/>
            <person name="Syed K."/>
            <person name="Tsang A."/>
            <person name="Wiebenga A."/>
            <person name="Young D."/>
            <person name="Pisabarro A."/>
            <person name="Eastwood D.C."/>
            <person name="Martin F."/>
            <person name="Cullen D."/>
            <person name="Grigoriev I.V."/>
            <person name="Hibbett D.S."/>
        </authorList>
    </citation>
    <scope>NUCLEOTIDE SEQUENCE</scope>
    <source>
        <strain evidence="5">FP-58527</strain>
    </source>
</reference>
<dbReference type="SMART" id="SM00787">
    <property type="entry name" value="Spc7"/>
    <property type="match status" value="1"/>
</dbReference>
<feature type="domain" description="Spc7 kinetochore protein" evidence="3">
    <location>
        <begin position="3"/>
        <end position="302"/>
    </location>
</feature>
<dbReference type="PANTHER" id="PTHR28260:SF1">
    <property type="entry name" value="SPINDLE POLE BODY COMPONENT SPC105"/>
    <property type="match status" value="1"/>
</dbReference>
<dbReference type="OrthoDB" id="5592879at2759"/>
<dbReference type="Pfam" id="PF18210">
    <property type="entry name" value="Knl1_RWD_C"/>
    <property type="match status" value="1"/>
</dbReference>
<feature type="coiled-coil region" evidence="1">
    <location>
        <begin position="136"/>
        <end position="251"/>
    </location>
</feature>
<dbReference type="InterPro" id="IPR040850">
    <property type="entry name" value="Knl1_RWD_C"/>
</dbReference>
<dbReference type="InterPro" id="IPR013253">
    <property type="entry name" value="Spc7_domain"/>
</dbReference>
<accession>S8EGZ5</accession>
<dbReference type="GO" id="GO:0034501">
    <property type="term" value="P:protein localization to kinetochore"/>
    <property type="evidence" value="ECO:0007669"/>
    <property type="project" value="TreeGrafter"/>
</dbReference>
<keyword evidence="1" id="KW-0175">Coiled coil</keyword>
<dbReference type="GO" id="GO:1990758">
    <property type="term" value="P:mitotic sister chromatid biorientation"/>
    <property type="evidence" value="ECO:0007669"/>
    <property type="project" value="TreeGrafter"/>
</dbReference>
<name>S8EGZ5_FOMSC</name>
<dbReference type="GO" id="GO:0007094">
    <property type="term" value="P:mitotic spindle assembly checkpoint signaling"/>
    <property type="evidence" value="ECO:0007669"/>
    <property type="project" value="TreeGrafter"/>
</dbReference>
<dbReference type="HOGENOM" id="CLU_046311_0_0_1"/>
<dbReference type="InterPro" id="IPR033338">
    <property type="entry name" value="Spc105/Spc7"/>
</dbReference>
<proteinExistence type="predicted"/>
<sequence length="482" mass="54727">MDELTMPKPRQSVVPPQHLRTRGRRRSSAEFSEAEEDPIPLAEFSVAMAAELPRLELFTAVANDLSAWIEESKKICAEAERETEKVTPELFRDFVAADESEKALLIHQLKLIKAHNYGTAKSQWYDWKMDWTQRLYARARQEFANLESDAQALAKIIKQAQVTLPDLREEYAQVMAELEQEQADIAEIENSDQDYLSELKATITEQSSELEVFRTDVSESKAKLDRLHEKLAEIEEQKQEASVAIARANYNAHIQKESTTSAVFRLKDELEALQDLHLWRATKMTPNMIQLIYASRFEVSIPCIKYRPTLADITVDRAKNLHLKERGPFPRFTTLALQAAQRILTENDARLTVRQIVERLGDFWCACSQIRSQLTFLAIKCPLSVEVSSAEQNALPDLLAKATILFPGAHGKATISFIFDRATYSAWPLSIKSLKAEVEVKYGRIEQQTILDAVLGRLAQVTPTDSHGCLLDACIEAMEQYE</sequence>
<dbReference type="STRING" id="743788.S8EGZ5"/>
<dbReference type="eggNOG" id="ENOG502S20P">
    <property type="taxonomic scope" value="Eukaryota"/>
</dbReference>
<organism evidence="4 5">
    <name type="scientific">Fomitopsis schrenkii</name>
    <name type="common">Brown rot fungus</name>
    <dbReference type="NCBI Taxonomy" id="2126942"/>
    <lineage>
        <taxon>Eukaryota</taxon>
        <taxon>Fungi</taxon>
        <taxon>Dikarya</taxon>
        <taxon>Basidiomycota</taxon>
        <taxon>Agaricomycotina</taxon>
        <taxon>Agaricomycetes</taxon>
        <taxon>Polyporales</taxon>
        <taxon>Fomitopsis</taxon>
    </lineage>
</organism>
<dbReference type="PANTHER" id="PTHR28260">
    <property type="entry name" value="SPINDLE POLE BODY COMPONENT SPC105"/>
    <property type="match status" value="1"/>
</dbReference>
<dbReference type="InParanoid" id="S8EGZ5"/>